<keyword evidence="3" id="KW-0677">Repeat</keyword>
<dbReference type="InterPro" id="IPR003444">
    <property type="entry name" value="MraZ"/>
</dbReference>
<dbReference type="CDD" id="cd16321">
    <property type="entry name" value="MraZ_C"/>
    <property type="match status" value="1"/>
</dbReference>
<protein>
    <recommendedName>
        <fullName evidence="1 7">Transcriptional regulator MraZ</fullName>
    </recommendedName>
</protein>
<keyword evidence="4 7" id="KW-0805">Transcription regulation</keyword>
<feature type="domain" description="SpoVT-AbrB" evidence="8">
    <location>
        <begin position="82"/>
        <end position="125"/>
    </location>
</feature>
<name>A0ABS3Q4L3_9GAMM</name>
<dbReference type="HAMAP" id="MF_01008">
    <property type="entry name" value="MraZ"/>
    <property type="match status" value="1"/>
</dbReference>
<feature type="domain" description="SpoVT-AbrB" evidence="8">
    <location>
        <begin position="6"/>
        <end position="53"/>
    </location>
</feature>
<evidence type="ECO:0000256" key="2">
    <source>
        <dbReference type="ARBA" id="ARBA00022490"/>
    </source>
</evidence>
<dbReference type="InterPro" id="IPR020603">
    <property type="entry name" value="MraZ_dom"/>
</dbReference>
<evidence type="ECO:0000259" key="8">
    <source>
        <dbReference type="PROSITE" id="PS51740"/>
    </source>
</evidence>
<evidence type="ECO:0000313" key="9">
    <source>
        <dbReference type="EMBL" id="MBO1927211.1"/>
    </source>
</evidence>
<dbReference type="CDD" id="cd16320">
    <property type="entry name" value="MraZ_N"/>
    <property type="match status" value="1"/>
</dbReference>
<dbReference type="RefSeq" id="WP_208148819.1">
    <property type="nucleotide sequence ID" value="NZ_JAGETV010000008.1"/>
</dbReference>
<gene>
    <name evidence="7 9" type="primary">mraZ</name>
    <name evidence="9" type="ORF">J3998_06440</name>
</gene>
<keyword evidence="2 7" id="KW-0963">Cytoplasm</keyword>
<comment type="subunit">
    <text evidence="7">Forms oligomers.</text>
</comment>
<comment type="similarity">
    <text evidence="7">Belongs to the MraZ family.</text>
</comment>
<reference evidence="9 10" key="1">
    <citation type="submission" date="2021-03" db="EMBL/GenBank/DDBJ databases">
        <title>Thiomicrorhabdus sp.nov.,novel sulfur-oxidizing bacteria isolated from coastal sediment.</title>
        <authorList>
            <person name="Liu X."/>
        </authorList>
    </citation>
    <scope>NUCLEOTIDE SEQUENCE [LARGE SCALE GENOMIC DNA]</scope>
    <source>
        <strain evidence="9 10">6S2-11</strain>
    </source>
</reference>
<dbReference type="SUPFAM" id="SSF89447">
    <property type="entry name" value="AbrB/MazE/MraZ-like"/>
    <property type="match status" value="1"/>
</dbReference>
<evidence type="ECO:0000256" key="4">
    <source>
        <dbReference type="ARBA" id="ARBA00023015"/>
    </source>
</evidence>
<sequence length="151" mass="17709">MEFRGDHKLNIDAKGRIAIPKKYRDYLQEEHDSVLYVSYDTGNECLNIYPKQQWLKFEAKMMSLPNTNPTIRKMQRLLIGRVNEQTLDAQGRINVGPQHIERMQFGKEVILVGQGRRFELWDKANWDHDGDESLNEAELQELGELLPDFSF</sequence>
<proteinExistence type="inferred from homology"/>
<dbReference type="Gene3D" id="3.40.1550.20">
    <property type="entry name" value="Transcriptional regulator MraZ domain"/>
    <property type="match status" value="1"/>
</dbReference>
<comment type="caution">
    <text evidence="9">The sequence shown here is derived from an EMBL/GenBank/DDBJ whole genome shotgun (WGS) entry which is preliminary data.</text>
</comment>
<dbReference type="PANTHER" id="PTHR34701:SF1">
    <property type="entry name" value="TRANSCRIPTIONAL REGULATOR MRAZ"/>
    <property type="match status" value="1"/>
</dbReference>
<dbReference type="Proteomes" id="UP000664835">
    <property type="component" value="Unassembled WGS sequence"/>
</dbReference>
<dbReference type="InterPro" id="IPR037914">
    <property type="entry name" value="SpoVT-AbrB_sf"/>
</dbReference>
<organism evidence="9 10">
    <name type="scientific">Thiomicrorhabdus marina</name>
    <dbReference type="NCBI Taxonomy" id="2818442"/>
    <lineage>
        <taxon>Bacteria</taxon>
        <taxon>Pseudomonadati</taxon>
        <taxon>Pseudomonadota</taxon>
        <taxon>Gammaproteobacteria</taxon>
        <taxon>Thiotrichales</taxon>
        <taxon>Piscirickettsiaceae</taxon>
        <taxon>Thiomicrorhabdus</taxon>
    </lineage>
</organism>
<evidence type="ECO:0000256" key="1">
    <source>
        <dbReference type="ARBA" id="ARBA00013860"/>
    </source>
</evidence>
<evidence type="ECO:0000256" key="3">
    <source>
        <dbReference type="ARBA" id="ARBA00022737"/>
    </source>
</evidence>
<dbReference type="InterPro" id="IPR007159">
    <property type="entry name" value="SpoVT-AbrB_dom"/>
</dbReference>
<dbReference type="Pfam" id="PF02381">
    <property type="entry name" value="MraZ"/>
    <property type="match status" value="2"/>
</dbReference>
<dbReference type="PROSITE" id="PS51740">
    <property type="entry name" value="SPOVT_ABRB"/>
    <property type="match status" value="2"/>
</dbReference>
<accession>A0ABS3Q4L3</accession>
<comment type="subcellular location">
    <subcellularLocation>
        <location evidence="7">Cytoplasm</location>
        <location evidence="7">Nucleoid</location>
    </subcellularLocation>
</comment>
<dbReference type="NCBIfam" id="TIGR00242">
    <property type="entry name" value="division/cell wall cluster transcriptional repressor MraZ"/>
    <property type="match status" value="1"/>
</dbReference>
<dbReference type="InterPro" id="IPR035644">
    <property type="entry name" value="MraZ_C"/>
</dbReference>
<evidence type="ECO:0000256" key="5">
    <source>
        <dbReference type="ARBA" id="ARBA00023125"/>
    </source>
</evidence>
<keyword evidence="6 7" id="KW-0804">Transcription</keyword>
<dbReference type="InterPro" id="IPR038619">
    <property type="entry name" value="MraZ_sf"/>
</dbReference>
<keyword evidence="10" id="KW-1185">Reference proteome</keyword>
<keyword evidence="5 7" id="KW-0238">DNA-binding</keyword>
<evidence type="ECO:0000313" key="10">
    <source>
        <dbReference type="Proteomes" id="UP000664835"/>
    </source>
</evidence>
<evidence type="ECO:0000256" key="7">
    <source>
        <dbReference type="HAMAP-Rule" id="MF_01008"/>
    </source>
</evidence>
<dbReference type="EMBL" id="JAGETV010000008">
    <property type="protein sequence ID" value="MBO1927211.1"/>
    <property type="molecule type" value="Genomic_DNA"/>
</dbReference>
<dbReference type="PANTHER" id="PTHR34701">
    <property type="entry name" value="TRANSCRIPTIONAL REGULATOR MRAZ"/>
    <property type="match status" value="1"/>
</dbReference>
<evidence type="ECO:0000256" key="6">
    <source>
        <dbReference type="ARBA" id="ARBA00023163"/>
    </source>
</evidence>
<dbReference type="InterPro" id="IPR035642">
    <property type="entry name" value="MraZ_N"/>
</dbReference>